<evidence type="ECO:0000313" key="3">
    <source>
        <dbReference type="Proteomes" id="UP000075809"/>
    </source>
</evidence>
<dbReference type="PROSITE" id="PS50057">
    <property type="entry name" value="FERM_3"/>
    <property type="match status" value="1"/>
</dbReference>
<reference evidence="2 3" key="1">
    <citation type="submission" date="2015-09" db="EMBL/GenBank/DDBJ databases">
        <title>Trachymyrmex zeteki WGS genome.</title>
        <authorList>
            <person name="Nygaard S."/>
            <person name="Hu H."/>
            <person name="Boomsma J."/>
            <person name="Zhang G."/>
        </authorList>
    </citation>
    <scope>NUCLEOTIDE SEQUENCE [LARGE SCALE GENOMIC DNA]</scope>
    <source>
        <strain evidence="2">Tzet28-1</strain>
        <tissue evidence="2">Whole body</tissue>
    </source>
</reference>
<keyword evidence="3" id="KW-1185">Reference proteome</keyword>
<proteinExistence type="predicted"/>
<sequence>MKIGEVSTVLFARGVLEFTRQCWLTSDEKIAHETAEESTFRTRTRLYLRVQIMIC</sequence>
<dbReference type="EMBL" id="KQ983203">
    <property type="protein sequence ID" value="KYQ46772.1"/>
    <property type="molecule type" value="Genomic_DNA"/>
</dbReference>
<dbReference type="Proteomes" id="UP000075809">
    <property type="component" value="Unassembled WGS sequence"/>
</dbReference>
<protein>
    <recommendedName>
        <fullName evidence="1">FERM domain-containing protein</fullName>
    </recommendedName>
</protein>
<dbReference type="AlphaFoldDB" id="A0A151WG04"/>
<gene>
    <name evidence="2" type="ORF">ALC60_14295</name>
</gene>
<evidence type="ECO:0000259" key="1">
    <source>
        <dbReference type="PROSITE" id="PS50057"/>
    </source>
</evidence>
<name>A0A151WG04_9HYME</name>
<organism evidence="2 3">
    <name type="scientific">Mycetomoellerius zeteki</name>
    <dbReference type="NCBI Taxonomy" id="64791"/>
    <lineage>
        <taxon>Eukaryota</taxon>
        <taxon>Metazoa</taxon>
        <taxon>Ecdysozoa</taxon>
        <taxon>Arthropoda</taxon>
        <taxon>Hexapoda</taxon>
        <taxon>Insecta</taxon>
        <taxon>Pterygota</taxon>
        <taxon>Neoptera</taxon>
        <taxon>Endopterygota</taxon>
        <taxon>Hymenoptera</taxon>
        <taxon>Apocrita</taxon>
        <taxon>Aculeata</taxon>
        <taxon>Formicoidea</taxon>
        <taxon>Formicidae</taxon>
        <taxon>Myrmicinae</taxon>
        <taxon>Mycetomoellerius</taxon>
    </lineage>
</organism>
<feature type="domain" description="FERM" evidence="1">
    <location>
        <begin position="1"/>
        <end position="55"/>
    </location>
</feature>
<accession>A0A151WG04</accession>
<evidence type="ECO:0000313" key="2">
    <source>
        <dbReference type="EMBL" id="KYQ46772.1"/>
    </source>
</evidence>
<dbReference type="InterPro" id="IPR000299">
    <property type="entry name" value="FERM_domain"/>
</dbReference>